<dbReference type="AlphaFoldDB" id="W9LEJ2"/>
<dbReference type="EMBL" id="JH717896">
    <property type="protein sequence ID" value="EWZ51533.1"/>
    <property type="molecule type" value="Genomic_DNA"/>
</dbReference>
<reference evidence="1" key="2">
    <citation type="submission" date="2012-06" db="EMBL/GenBank/DDBJ databases">
        <title>Annotation of the Genome Sequence of Fusarium oxysporum Fo47.</title>
        <authorList>
            <consortium name="The Broad Institute Genomics Platform"/>
            <person name="Ma L.-J."/>
            <person name="Corby-Kistler H."/>
            <person name="Broz K."/>
            <person name="Gale L.R."/>
            <person name="Jonkers W."/>
            <person name="O'Donnell K."/>
            <person name="Ploetz R."/>
            <person name="Steinberg C."/>
            <person name="Schwartz D.C."/>
            <person name="VanEtten H."/>
            <person name="Zhou S."/>
            <person name="Young S.K."/>
            <person name="Zeng Q."/>
            <person name="Gargeya S."/>
            <person name="Fitzgerald M."/>
            <person name="Abouelleil A."/>
            <person name="Alvarado L."/>
            <person name="Chapman S.B."/>
            <person name="Gainer-Dewar J."/>
            <person name="Goldberg J."/>
            <person name="Griggs A."/>
            <person name="Gujja S."/>
            <person name="Hansen M."/>
            <person name="Howarth C."/>
            <person name="Imamovic A."/>
            <person name="Ireland A."/>
            <person name="Larimer J."/>
            <person name="McCowan C."/>
            <person name="Murphy C."/>
            <person name="Pearson M."/>
            <person name="Poon T.W."/>
            <person name="Priest M."/>
            <person name="Roberts A."/>
            <person name="Saif S."/>
            <person name="Shea T."/>
            <person name="Sykes S."/>
            <person name="Wortman J."/>
            <person name="Nusbaum C."/>
            <person name="Birren B."/>
        </authorList>
    </citation>
    <scope>NUCLEOTIDE SEQUENCE</scope>
    <source>
        <strain evidence="1">Fo47</strain>
    </source>
</reference>
<reference evidence="1" key="1">
    <citation type="submission" date="2011-06" db="EMBL/GenBank/DDBJ databases">
        <title>The Genome Sequence of Fusarium oxysporum Fo47.</title>
        <authorList>
            <consortium name="The Broad Institute Genome Sequencing Platform"/>
            <person name="Ma L.-J."/>
            <person name="Gale L.R."/>
            <person name="Schwartz D.C."/>
            <person name="Zhou S."/>
            <person name="Corby-Kistler H."/>
            <person name="Young S.K."/>
            <person name="Zeng Q."/>
            <person name="Gargeya S."/>
            <person name="Fitzgerald M."/>
            <person name="Haas B."/>
            <person name="Abouelleil A."/>
            <person name="Alvarado L."/>
            <person name="Arachchi H.M."/>
            <person name="Berlin A."/>
            <person name="Brown A."/>
            <person name="Chapman S.B."/>
            <person name="Chen Z."/>
            <person name="Dunbar C."/>
            <person name="Freedman E."/>
            <person name="Gearin G."/>
            <person name="Gellesch M."/>
            <person name="Goldberg J."/>
            <person name="Griggs A."/>
            <person name="Gujja S."/>
            <person name="Heiman D."/>
            <person name="Howarth C."/>
            <person name="Larson L."/>
            <person name="Lui A."/>
            <person name="MacDonald P.J.P."/>
            <person name="Mehta T."/>
            <person name="Montmayeur A."/>
            <person name="Murphy C."/>
            <person name="Neiman D."/>
            <person name="Pearson M."/>
            <person name="Priest M."/>
            <person name="Roberts A."/>
            <person name="Saif S."/>
            <person name="Shea T."/>
            <person name="Shenoy N."/>
            <person name="Sisk P."/>
            <person name="Stolte C."/>
            <person name="Sykes S."/>
            <person name="Wortman J."/>
            <person name="Nusbaum C."/>
            <person name="Birren B."/>
        </authorList>
    </citation>
    <scope>NUCLEOTIDE SEQUENCE [LARGE SCALE GENOMIC DNA]</scope>
    <source>
        <strain evidence="1">Fo47</strain>
    </source>
</reference>
<accession>W9LEJ2</accession>
<dbReference type="VEuPathDB" id="FungiDB:FOZG_01585"/>
<evidence type="ECO:0000313" key="1">
    <source>
        <dbReference type="EMBL" id="EWZ51533.1"/>
    </source>
</evidence>
<organism evidence="1">
    <name type="scientific">Fusarium oxysporum Fo47</name>
    <dbReference type="NCBI Taxonomy" id="660027"/>
    <lineage>
        <taxon>Eukaryota</taxon>
        <taxon>Fungi</taxon>
        <taxon>Dikarya</taxon>
        <taxon>Ascomycota</taxon>
        <taxon>Pezizomycotina</taxon>
        <taxon>Sordariomycetes</taxon>
        <taxon>Hypocreomycetidae</taxon>
        <taxon>Hypocreales</taxon>
        <taxon>Nectriaceae</taxon>
        <taxon>Fusarium</taxon>
        <taxon>Fusarium oxysporum species complex</taxon>
    </lineage>
</organism>
<dbReference type="Proteomes" id="UP000030766">
    <property type="component" value="Unassembled WGS sequence"/>
</dbReference>
<dbReference type="HOGENOM" id="CLU_1992835_0_0_1"/>
<protein>
    <submittedName>
        <fullName evidence="1">Uncharacterized protein</fullName>
    </submittedName>
</protein>
<sequence>MTSKKKGTARRTGPFLFSSRTRTTKDVPPIMKLLSELGFGDSADKALLNEFNTARKFHMNRFIEEKIIDDKDMLEWSSEPCKQKISRMVKDFLVRQNHGPRFWPDEPLLQTPRSTVIHRIPNSRSKLLLFFLTRLG</sequence>
<name>W9LEJ2_FUSOX</name>
<gene>
    <name evidence="1" type="ORF">FOZG_01585</name>
</gene>
<proteinExistence type="predicted"/>